<sequence>MASVEEITLLILIRNRQKRRKRCSRLWHVRPLNEDRHINGEFFSLVLPMRELDDERHFQYFRMSAARFDELLRRVAPMIQHAASHRAPVSDAERHGISQQALAASYKLGTATVCMIIKEVCQALWAGLKDEVKYPQGAQWEAIRGDFWMQWDYPNCIGAIDGKHVRVKAPANSGSSYYNYKGKATECSVDTAEDVTKACVALHNFLSKRDQSLPEQTRYIPPGMIDRDGAPGEWRQVVQGDTNLISTRRITAARATQDGMTVRETFKEFFQTDQGRIDWQDRHVRRGTLNNVA</sequence>
<reference evidence="1" key="1">
    <citation type="journal article" date="2023" name="Front. Mar. Sci.">
        <title>A new Merluccius polli reference genome to investigate the effects of global change in West African waters.</title>
        <authorList>
            <person name="Mateo J.L."/>
            <person name="Blanco-Fernandez C."/>
            <person name="Garcia-Vazquez E."/>
            <person name="Machado-Schiaffino G."/>
        </authorList>
    </citation>
    <scope>NUCLEOTIDE SEQUENCE</scope>
    <source>
        <strain evidence="1">C29</strain>
        <tissue evidence="1">Fin</tissue>
    </source>
</reference>
<comment type="caution">
    <text evidence="1">The sequence shown here is derived from an EMBL/GenBank/DDBJ whole genome shotgun (WGS) entry which is preliminary data.</text>
</comment>
<dbReference type="EMBL" id="JAOPHQ010005712">
    <property type="protein sequence ID" value="KAK0134360.1"/>
    <property type="molecule type" value="Genomic_DNA"/>
</dbReference>
<evidence type="ECO:0000313" key="1">
    <source>
        <dbReference type="EMBL" id="KAK0134360.1"/>
    </source>
</evidence>
<proteinExistence type="predicted"/>
<dbReference type="Proteomes" id="UP001174136">
    <property type="component" value="Unassembled WGS sequence"/>
</dbReference>
<protein>
    <recommendedName>
        <fullName evidence="3">Nuclease HARBI1</fullName>
    </recommendedName>
</protein>
<evidence type="ECO:0008006" key="3">
    <source>
        <dbReference type="Google" id="ProtNLM"/>
    </source>
</evidence>
<organism evidence="1 2">
    <name type="scientific">Merluccius polli</name>
    <name type="common">Benguela hake</name>
    <name type="synonym">Merluccius cadenati</name>
    <dbReference type="NCBI Taxonomy" id="89951"/>
    <lineage>
        <taxon>Eukaryota</taxon>
        <taxon>Metazoa</taxon>
        <taxon>Chordata</taxon>
        <taxon>Craniata</taxon>
        <taxon>Vertebrata</taxon>
        <taxon>Euteleostomi</taxon>
        <taxon>Actinopterygii</taxon>
        <taxon>Neopterygii</taxon>
        <taxon>Teleostei</taxon>
        <taxon>Neoteleostei</taxon>
        <taxon>Acanthomorphata</taxon>
        <taxon>Zeiogadaria</taxon>
        <taxon>Gadariae</taxon>
        <taxon>Gadiformes</taxon>
        <taxon>Gadoidei</taxon>
        <taxon>Merlucciidae</taxon>
        <taxon>Merluccius</taxon>
    </lineage>
</organism>
<evidence type="ECO:0000313" key="2">
    <source>
        <dbReference type="Proteomes" id="UP001174136"/>
    </source>
</evidence>
<keyword evidence="2" id="KW-1185">Reference proteome</keyword>
<gene>
    <name evidence="1" type="ORF">N1851_030076</name>
</gene>
<name>A0AA47NR52_MERPO</name>
<accession>A0AA47NR52</accession>
<dbReference type="AlphaFoldDB" id="A0AA47NR52"/>